<dbReference type="Gene3D" id="1.10.630.10">
    <property type="entry name" value="Cytochrome P450"/>
    <property type="match status" value="1"/>
</dbReference>
<dbReference type="eggNOG" id="COG2124">
    <property type="taxonomic scope" value="Bacteria"/>
</dbReference>
<dbReference type="GO" id="GO:0016705">
    <property type="term" value="F:oxidoreductase activity, acting on paired donors, with incorporation or reduction of molecular oxygen"/>
    <property type="evidence" value="ECO:0007669"/>
    <property type="project" value="InterPro"/>
</dbReference>
<organism evidence="8 9">
    <name type="scientific">Pseudofrankia inefficax (strain DSM 45817 / CECT 9037 / DDB 130130 / EuI1c)</name>
    <name type="common">Frankia inefficax</name>
    <dbReference type="NCBI Taxonomy" id="298654"/>
    <lineage>
        <taxon>Bacteria</taxon>
        <taxon>Bacillati</taxon>
        <taxon>Actinomycetota</taxon>
        <taxon>Actinomycetes</taxon>
        <taxon>Frankiales</taxon>
        <taxon>Frankiaceae</taxon>
        <taxon>Pseudofrankia</taxon>
    </lineage>
</organism>
<dbReference type="AlphaFoldDB" id="E3JCT5"/>
<dbReference type="Pfam" id="PF00067">
    <property type="entry name" value="p450"/>
    <property type="match status" value="1"/>
</dbReference>
<dbReference type="HOGENOM" id="CLU_033716_0_2_11"/>
<keyword evidence="2 7" id="KW-0349">Heme</keyword>
<dbReference type="InterPro" id="IPR002397">
    <property type="entry name" value="Cyt_P450_B"/>
</dbReference>
<keyword evidence="4 7" id="KW-0560">Oxidoreductase</keyword>
<keyword evidence="9" id="KW-1185">Reference proteome</keyword>
<dbReference type="PRINTS" id="PR00359">
    <property type="entry name" value="BP450"/>
</dbReference>
<dbReference type="GO" id="GO:0020037">
    <property type="term" value="F:heme binding"/>
    <property type="evidence" value="ECO:0007669"/>
    <property type="project" value="InterPro"/>
</dbReference>
<evidence type="ECO:0000256" key="7">
    <source>
        <dbReference type="RuleBase" id="RU000461"/>
    </source>
</evidence>
<dbReference type="InterPro" id="IPR017972">
    <property type="entry name" value="Cyt_P450_CS"/>
</dbReference>
<dbReference type="InterPro" id="IPR036396">
    <property type="entry name" value="Cyt_P450_sf"/>
</dbReference>
<evidence type="ECO:0000313" key="9">
    <source>
        <dbReference type="Proteomes" id="UP000002484"/>
    </source>
</evidence>
<evidence type="ECO:0000256" key="3">
    <source>
        <dbReference type="ARBA" id="ARBA00022723"/>
    </source>
</evidence>
<comment type="similarity">
    <text evidence="1 7">Belongs to the cytochrome P450 family.</text>
</comment>
<evidence type="ECO:0000256" key="6">
    <source>
        <dbReference type="ARBA" id="ARBA00023033"/>
    </source>
</evidence>
<accession>E3JCT5</accession>
<evidence type="ECO:0000256" key="2">
    <source>
        <dbReference type="ARBA" id="ARBA00022617"/>
    </source>
</evidence>
<dbReference type="PANTHER" id="PTHR46696">
    <property type="entry name" value="P450, PUTATIVE (EUROFUNG)-RELATED"/>
    <property type="match status" value="1"/>
</dbReference>
<proteinExistence type="inferred from homology"/>
<dbReference type="PANTHER" id="PTHR46696:SF3">
    <property type="entry name" value="PULCHERRIMINIC ACID SYNTHASE"/>
    <property type="match status" value="1"/>
</dbReference>
<protein>
    <submittedName>
        <fullName evidence="8">Cytochrome P450</fullName>
    </submittedName>
</protein>
<dbReference type="EMBL" id="CP002299">
    <property type="protein sequence ID" value="ADP79925.1"/>
    <property type="molecule type" value="Genomic_DNA"/>
</dbReference>
<dbReference type="InterPro" id="IPR001128">
    <property type="entry name" value="Cyt_P450"/>
</dbReference>
<dbReference type="GO" id="GO:0004497">
    <property type="term" value="F:monooxygenase activity"/>
    <property type="evidence" value="ECO:0007669"/>
    <property type="project" value="UniProtKB-KW"/>
</dbReference>
<dbReference type="InParanoid" id="E3JCT5"/>
<dbReference type="OrthoDB" id="3861479at2"/>
<dbReference type="PROSITE" id="PS00086">
    <property type="entry name" value="CYTOCHROME_P450"/>
    <property type="match status" value="1"/>
</dbReference>
<dbReference type="Proteomes" id="UP000002484">
    <property type="component" value="Chromosome"/>
</dbReference>
<keyword evidence="3 7" id="KW-0479">Metal-binding</keyword>
<dbReference type="RefSeq" id="WP_013423044.1">
    <property type="nucleotide sequence ID" value="NC_014666.1"/>
</dbReference>
<evidence type="ECO:0000256" key="5">
    <source>
        <dbReference type="ARBA" id="ARBA00023004"/>
    </source>
</evidence>
<gene>
    <name evidence="8" type="ordered locus">FraEuI1c_1873</name>
</gene>
<evidence type="ECO:0000313" key="8">
    <source>
        <dbReference type="EMBL" id="ADP79925.1"/>
    </source>
</evidence>
<evidence type="ECO:0000256" key="4">
    <source>
        <dbReference type="ARBA" id="ARBA00023002"/>
    </source>
</evidence>
<keyword evidence="5 7" id="KW-0408">Iron</keyword>
<evidence type="ECO:0000256" key="1">
    <source>
        <dbReference type="ARBA" id="ARBA00010617"/>
    </source>
</evidence>
<dbReference type="SUPFAM" id="SSF48264">
    <property type="entry name" value="Cytochrome P450"/>
    <property type="match status" value="1"/>
</dbReference>
<sequence>MVFGGNRPAPDVTSAQFMADPYGAYAVLRAEFPLAWNEPTNSYLLSRFEDVERALKDPAFTNRNYEWQAEPVHGRTIIQMDGREHSTKRALVSPSFRGRELFERFLPVIERNADELMERIPAAGPFDLVDTFATRLPINVIVDILGLPQRDHDLFHGWYSAIVAFVSNLVGDPAVTAAGVRAKEELAAYLLPVVAARRESPGDDLISTLCAAEVDGVAMTDEEIKAFASLLLTAGGETTDKAITVVVRNLLDHPDQLAAVGADPSLIDRALVETLRFSPVVQMVMRQPSVDIEMTGGTVPANSTVICLLASANRDESRFERPDEFDLHRPEIDGERGFTAAASHTAFGLGRHFCVGAHLARAEVGVSVRKLLAVGSPRYAPGFTPQDTGAFVRAPSELVLELS</sequence>
<name>E3JCT5_PSEI1</name>
<dbReference type="STRING" id="298654.FraEuI1c_1873"/>
<dbReference type="GO" id="GO:0005506">
    <property type="term" value="F:iron ion binding"/>
    <property type="evidence" value="ECO:0007669"/>
    <property type="project" value="InterPro"/>
</dbReference>
<dbReference type="FunFam" id="1.10.630.10:FF:000018">
    <property type="entry name" value="Cytochrome P450 monooxygenase"/>
    <property type="match status" value="1"/>
</dbReference>
<reference evidence="8 9" key="1">
    <citation type="submission" date="2010-10" db="EMBL/GenBank/DDBJ databases">
        <title>Complete sequence of Frankia sp. EuI1c.</title>
        <authorList>
            <consortium name="US DOE Joint Genome Institute"/>
            <person name="Lucas S."/>
            <person name="Copeland A."/>
            <person name="Lapidus A."/>
            <person name="Cheng J.-F."/>
            <person name="Bruce D."/>
            <person name="Goodwin L."/>
            <person name="Pitluck S."/>
            <person name="Chertkov O."/>
            <person name="Detter J.C."/>
            <person name="Han C."/>
            <person name="Tapia R."/>
            <person name="Land M."/>
            <person name="Hauser L."/>
            <person name="Jeffries C."/>
            <person name="Kyrpides N."/>
            <person name="Ivanova N."/>
            <person name="Mikhailova N."/>
            <person name="Beauchemin N."/>
            <person name="Sen A."/>
            <person name="Sur S.A."/>
            <person name="Gtari M."/>
            <person name="Wall L."/>
            <person name="Tisa L."/>
            <person name="Woyke T."/>
        </authorList>
    </citation>
    <scope>NUCLEOTIDE SEQUENCE [LARGE SCALE GENOMIC DNA]</scope>
    <source>
        <strain evidence="9">DSM 45817 / CECT 9037 / EuI1c</strain>
    </source>
</reference>
<dbReference type="PRINTS" id="PR00385">
    <property type="entry name" value="P450"/>
</dbReference>
<keyword evidence="6 7" id="KW-0503">Monooxygenase</keyword>
<dbReference type="KEGG" id="fri:FraEuI1c_1873"/>